<dbReference type="EMBL" id="JABWUV010000003">
    <property type="protein sequence ID" value="KAF6368985.1"/>
    <property type="molecule type" value="Genomic_DNA"/>
</dbReference>
<keyword evidence="2" id="KW-1185">Reference proteome</keyword>
<name>A0A7J7Z4L3_MYOMY</name>
<evidence type="ECO:0000313" key="2">
    <source>
        <dbReference type="Proteomes" id="UP000527355"/>
    </source>
</evidence>
<protein>
    <submittedName>
        <fullName evidence="1">Uncharacterized protein</fullName>
    </submittedName>
</protein>
<evidence type="ECO:0000313" key="1">
    <source>
        <dbReference type="EMBL" id="KAF6368985.1"/>
    </source>
</evidence>
<sequence>MCLPWTPWCPSKHTPSLPLTNLPKPCTAVQETKSARTPNLFSLHPKGSLGRVPIALPSGGYSSSPPLRAPVGASAEHQQSSFCCHTPVGSSLNQATSTCRSMGHRCETRERGWCMMAAFQSITNWVT</sequence>
<accession>A0A7J7Z4L3</accession>
<dbReference type="AlphaFoldDB" id="A0A7J7Z4L3"/>
<organism evidence="1 2">
    <name type="scientific">Myotis myotis</name>
    <name type="common">Greater mouse-eared bat</name>
    <name type="synonym">Vespertilio myotis</name>
    <dbReference type="NCBI Taxonomy" id="51298"/>
    <lineage>
        <taxon>Eukaryota</taxon>
        <taxon>Metazoa</taxon>
        <taxon>Chordata</taxon>
        <taxon>Craniata</taxon>
        <taxon>Vertebrata</taxon>
        <taxon>Euteleostomi</taxon>
        <taxon>Mammalia</taxon>
        <taxon>Eutheria</taxon>
        <taxon>Laurasiatheria</taxon>
        <taxon>Chiroptera</taxon>
        <taxon>Yangochiroptera</taxon>
        <taxon>Vespertilionidae</taxon>
        <taxon>Myotis</taxon>
    </lineage>
</organism>
<dbReference type="Proteomes" id="UP000527355">
    <property type="component" value="Unassembled WGS sequence"/>
</dbReference>
<comment type="caution">
    <text evidence="1">The sequence shown here is derived from an EMBL/GenBank/DDBJ whole genome shotgun (WGS) entry which is preliminary data.</text>
</comment>
<gene>
    <name evidence="1" type="ORF">mMyoMyo1_010394</name>
</gene>
<reference evidence="1 2" key="1">
    <citation type="journal article" date="2020" name="Nature">
        <title>Six reference-quality genomes reveal evolution of bat adaptations.</title>
        <authorList>
            <person name="Jebb D."/>
            <person name="Huang Z."/>
            <person name="Pippel M."/>
            <person name="Hughes G.M."/>
            <person name="Lavrichenko K."/>
            <person name="Devanna P."/>
            <person name="Winkler S."/>
            <person name="Jermiin L.S."/>
            <person name="Skirmuntt E.C."/>
            <person name="Katzourakis A."/>
            <person name="Burkitt-Gray L."/>
            <person name="Ray D.A."/>
            <person name="Sullivan K.A.M."/>
            <person name="Roscito J.G."/>
            <person name="Kirilenko B.M."/>
            <person name="Davalos L.M."/>
            <person name="Corthals A.P."/>
            <person name="Power M.L."/>
            <person name="Jones G."/>
            <person name="Ransome R.D."/>
            <person name="Dechmann D.K.N."/>
            <person name="Locatelli A.G."/>
            <person name="Puechmaille S.J."/>
            <person name="Fedrigo O."/>
            <person name="Jarvis E.D."/>
            <person name="Hiller M."/>
            <person name="Vernes S.C."/>
            <person name="Myers E.W."/>
            <person name="Teeling E.C."/>
        </authorList>
    </citation>
    <scope>NUCLEOTIDE SEQUENCE [LARGE SCALE GENOMIC DNA]</scope>
    <source>
        <strain evidence="1">MMyoMyo1</strain>
        <tissue evidence="1">Flight muscle</tissue>
    </source>
</reference>
<proteinExistence type="predicted"/>